<dbReference type="EMBL" id="CAJOBE010015010">
    <property type="protein sequence ID" value="CAF4185006.1"/>
    <property type="molecule type" value="Genomic_DNA"/>
</dbReference>
<dbReference type="Proteomes" id="UP000663874">
    <property type="component" value="Unassembled WGS sequence"/>
</dbReference>
<dbReference type="InterPro" id="IPR007577">
    <property type="entry name" value="GlycoTrfase_DXD_sugar-bd_CS"/>
</dbReference>
<dbReference type="GO" id="GO:0000030">
    <property type="term" value="F:mannosyltransferase activity"/>
    <property type="evidence" value="ECO:0007669"/>
    <property type="project" value="TreeGrafter"/>
</dbReference>
<dbReference type="EMBL" id="CAJNOU010008382">
    <property type="protein sequence ID" value="CAF1537049.1"/>
    <property type="molecule type" value="Genomic_DNA"/>
</dbReference>
<dbReference type="Proteomes" id="UP000663882">
    <property type="component" value="Unassembled WGS sequence"/>
</dbReference>
<protein>
    <submittedName>
        <fullName evidence="4">Uncharacterized protein</fullName>
    </submittedName>
</protein>
<dbReference type="Proteomes" id="UP000663889">
    <property type="component" value="Unassembled WGS sequence"/>
</dbReference>
<dbReference type="SUPFAM" id="SSF53448">
    <property type="entry name" value="Nucleotide-diphospho-sugar transferases"/>
    <property type="match status" value="1"/>
</dbReference>
<evidence type="ECO:0000313" key="6">
    <source>
        <dbReference type="Proteomes" id="UP000663823"/>
    </source>
</evidence>
<dbReference type="AlphaFoldDB" id="A0A819XR99"/>
<name>A0A819XR99_9BILA</name>
<dbReference type="PANTHER" id="PTHR32385:SF15">
    <property type="entry name" value="INOSITOL PHOSPHOCERAMIDE MANNOSYLTRANSFERASE 1"/>
    <property type="match status" value="1"/>
</dbReference>
<feature type="non-terminal residue" evidence="4">
    <location>
        <position position="152"/>
    </location>
</feature>
<dbReference type="Pfam" id="PF04488">
    <property type="entry name" value="Gly_transf_sug"/>
    <property type="match status" value="1"/>
</dbReference>
<dbReference type="InterPro" id="IPR051706">
    <property type="entry name" value="Glycosyltransferase_domain"/>
</dbReference>
<evidence type="ECO:0000313" key="4">
    <source>
        <dbReference type="EMBL" id="CAF4143481.1"/>
    </source>
</evidence>
<dbReference type="EMBL" id="CAJNOO010007944">
    <property type="protein sequence ID" value="CAF1476259.1"/>
    <property type="molecule type" value="Genomic_DNA"/>
</dbReference>
<sequence length="152" mass="18230">MISNALKYRTPPQMIYETDVIRYANTTSVRRRIPRVIHQIYRTHDVPSIWNATVQSVMEKNIGEFKYRRWSHAEMDAFVRKHEPQLYWKTYITYPYDIQRIDSFRYVLMFHLGGIYVDMDNGCNRPFRDLLVTLESLEPDATYLAAFPRRDG</sequence>
<organism evidence="4 6">
    <name type="scientific">Rotaria sordida</name>
    <dbReference type="NCBI Taxonomy" id="392033"/>
    <lineage>
        <taxon>Eukaryota</taxon>
        <taxon>Metazoa</taxon>
        <taxon>Spiralia</taxon>
        <taxon>Gnathifera</taxon>
        <taxon>Rotifera</taxon>
        <taxon>Eurotatoria</taxon>
        <taxon>Bdelloidea</taxon>
        <taxon>Philodinida</taxon>
        <taxon>Philodinidae</taxon>
        <taxon>Rotaria</taxon>
    </lineage>
</organism>
<accession>A0A819XR99</accession>
<evidence type="ECO:0000313" key="3">
    <source>
        <dbReference type="EMBL" id="CAF1537049.1"/>
    </source>
</evidence>
<dbReference type="Gene3D" id="3.90.550.20">
    <property type="match status" value="1"/>
</dbReference>
<dbReference type="EMBL" id="CAJOAX010014397">
    <property type="protein sequence ID" value="CAF4143481.1"/>
    <property type="molecule type" value="Genomic_DNA"/>
</dbReference>
<gene>
    <name evidence="5" type="ORF">FNK824_LOCUS35432</name>
    <name evidence="4" type="ORF">OTI717_LOCUS35859</name>
    <name evidence="2" type="ORF">RFH988_LOCUS37775</name>
    <name evidence="3" type="ORF">SEV965_LOCUS37892</name>
</gene>
<keyword evidence="1" id="KW-0808">Transferase</keyword>
<proteinExistence type="predicted"/>
<dbReference type="Proteomes" id="UP000663823">
    <property type="component" value="Unassembled WGS sequence"/>
</dbReference>
<evidence type="ECO:0000313" key="5">
    <source>
        <dbReference type="EMBL" id="CAF4185006.1"/>
    </source>
</evidence>
<dbReference type="GO" id="GO:0051999">
    <property type="term" value="P:mannosyl-inositol phosphorylceramide biosynthetic process"/>
    <property type="evidence" value="ECO:0007669"/>
    <property type="project" value="TreeGrafter"/>
</dbReference>
<dbReference type="InterPro" id="IPR029044">
    <property type="entry name" value="Nucleotide-diphossugar_trans"/>
</dbReference>
<dbReference type="GO" id="GO:0016020">
    <property type="term" value="C:membrane"/>
    <property type="evidence" value="ECO:0007669"/>
    <property type="project" value="GOC"/>
</dbReference>
<evidence type="ECO:0000313" key="2">
    <source>
        <dbReference type="EMBL" id="CAF1476259.1"/>
    </source>
</evidence>
<reference evidence="4" key="1">
    <citation type="submission" date="2021-02" db="EMBL/GenBank/DDBJ databases">
        <authorList>
            <person name="Nowell W R."/>
        </authorList>
    </citation>
    <scope>NUCLEOTIDE SEQUENCE</scope>
</reference>
<evidence type="ECO:0000256" key="1">
    <source>
        <dbReference type="ARBA" id="ARBA00022679"/>
    </source>
</evidence>
<dbReference type="PANTHER" id="PTHR32385">
    <property type="entry name" value="MANNOSYL PHOSPHORYLINOSITOL CERAMIDE SYNTHASE"/>
    <property type="match status" value="1"/>
</dbReference>
<comment type="caution">
    <text evidence="4">The sequence shown here is derived from an EMBL/GenBank/DDBJ whole genome shotgun (WGS) entry which is preliminary data.</text>
</comment>
<dbReference type="OrthoDB" id="9997758at2759"/>